<evidence type="ECO:0000313" key="1">
    <source>
        <dbReference type="EMBL" id="QQN89401.1"/>
    </source>
</evidence>
<reference evidence="1 2" key="1">
    <citation type="submission" date="2020-08" db="EMBL/GenBank/DDBJ databases">
        <title>Emergence of ISAba1-mediated novel tet(X) in Acinetobacter variabilis from a chicken farm.</title>
        <authorList>
            <person name="Peng K."/>
            <person name="Li R."/>
        </authorList>
    </citation>
    <scope>NUCLEOTIDE SEQUENCE [LARGE SCALE GENOMIC DNA]</scope>
    <source>
        <strain evidence="1 2">XM9F202-2</strain>
    </source>
</reference>
<sequence length="77" mass="8986">MKALLIINGLNISDEEIKSFNRREISGFERISLNSFIFNLSESSNLLADIQNYLQSRGNKYSILYFEKDPTIFTYLK</sequence>
<accession>A0A7T7WLI2</accession>
<gene>
    <name evidence="1" type="ORF">IAQ69_07050</name>
</gene>
<dbReference type="EMBL" id="CP060811">
    <property type="protein sequence ID" value="QQN89401.1"/>
    <property type="molecule type" value="Genomic_DNA"/>
</dbReference>
<proteinExistence type="predicted"/>
<name>A0A7T7WLI2_9GAMM</name>
<protein>
    <submittedName>
        <fullName evidence="1">Uncharacterized protein</fullName>
    </submittedName>
</protein>
<evidence type="ECO:0000313" key="2">
    <source>
        <dbReference type="Proteomes" id="UP000596079"/>
    </source>
</evidence>
<organism evidence="1 2">
    <name type="scientific">Acinetobacter variabilis</name>
    <dbReference type="NCBI Taxonomy" id="70346"/>
    <lineage>
        <taxon>Bacteria</taxon>
        <taxon>Pseudomonadati</taxon>
        <taxon>Pseudomonadota</taxon>
        <taxon>Gammaproteobacteria</taxon>
        <taxon>Moraxellales</taxon>
        <taxon>Moraxellaceae</taxon>
        <taxon>Acinetobacter</taxon>
    </lineage>
</organism>
<dbReference type="RefSeq" id="WP_180011278.1">
    <property type="nucleotide sequence ID" value="NZ_CP060811.1"/>
</dbReference>
<dbReference type="Proteomes" id="UP000596079">
    <property type="component" value="Chromosome"/>
</dbReference>
<dbReference type="AlphaFoldDB" id="A0A7T7WLI2"/>